<evidence type="ECO:0000313" key="1">
    <source>
        <dbReference type="EMBL" id="MFE9170921.1"/>
    </source>
</evidence>
<evidence type="ECO:0008006" key="3">
    <source>
        <dbReference type="Google" id="ProtNLM"/>
    </source>
</evidence>
<sequence>MGSEEPLEEAITEALADAATGPEERNTEQVLTATAHLSLQRAIDLLALAGSDDEGSEPGALADLVAFCARATTYWAEKTGEGARGDGVAFFAWLKDVKEDDEFLDRLHDEVADWERRTDRGTAVASPRQWESFALESGLPARAIRAVHRLRALHVSTRTRPLAAGVRRWAARPLALLMGDVMGYFAERGTLDAPGRIVERIAGSIDEAARDAALRGEPLVILAHSMGGNIVHDVLSHFRPDVRIDLLVTVGTQVGLFEELKLFASSDRKVPNAYRPKADAPPNVGRWLNVLDRSDPLAFAAAPVFAGAEDVVFRTGAWWAHTGYLTSCDFHSRLARRVGQPT</sequence>
<dbReference type="InterPro" id="IPR029058">
    <property type="entry name" value="AB_hydrolase_fold"/>
</dbReference>
<accession>A0ABW6KSM7</accession>
<organism evidence="1 2">
    <name type="scientific">Streptomyces kebangsaanensis</name>
    <dbReference type="NCBI Taxonomy" id="864058"/>
    <lineage>
        <taxon>Bacteria</taxon>
        <taxon>Bacillati</taxon>
        <taxon>Actinomycetota</taxon>
        <taxon>Actinomycetes</taxon>
        <taxon>Kitasatosporales</taxon>
        <taxon>Streptomycetaceae</taxon>
        <taxon>Streptomyces</taxon>
    </lineage>
</organism>
<dbReference type="RefSeq" id="WP_388347485.1">
    <property type="nucleotide sequence ID" value="NZ_JBIAFJ010000011.1"/>
</dbReference>
<keyword evidence="2" id="KW-1185">Reference proteome</keyword>
<dbReference type="EMBL" id="JBIAFJ010000011">
    <property type="protein sequence ID" value="MFE9170921.1"/>
    <property type="molecule type" value="Genomic_DNA"/>
</dbReference>
<dbReference type="Gene3D" id="3.40.50.1820">
    <property type="entry name" value="alpha/beta hydrolase"/>
    <property type="match status" value="1"/>
</dbReference>
<dbReference type="SUPFAM" id="SSF53474">
    <property type="entry name" value="alpha/beta-Hydrolases"/>
    <property type="match status" value="1"/>
</dbReference>
<gene>
    <name evidence="1" type="ORF">ACFYNZ_15570</name>
</gene>
<reference evidence="1 2" key="1">
    <citation type="submission" date="2024-10" db="EMBL/GenBank/DDBJ databases">
        <title>The Natural Products Discovery Center: Release of the First 8490 Sequenced Strains for Exploring Actinobacteria Biosynthetic Diversity.</title>
        <authorList>
            <person name="Kalkreuter E."/>
            <person name="Kautsar S.A."/>
            <person name="Yang D."/>
            <person name="Bader C.D."/>
            <person name="Teijaro C.N."/>
            <person name="Fluegel L."/>
            <person name="Davis C.M."/>
            <person name="Simpson J.R."/>
            <person name="Lauterbach L."/>
            <person name="Steele A.D."/>
            <person name="Gui C."/>
            <person name="Meng S."/>
            <person name="Li G."/>
            <person name="Viehrig K."/>
            <person name="Ye F."/>
            <person name="Su P."/>
            <person name="Kiefer A.F."/>
            <person name="Nichols A."/>
            <person name="Cepeda A.J."/>
            <person name="Yan W."/>
            <person name="Fan B."/>
            <person name="Jiang Y."/>
            <person name="Adhikari A."/>
            <person name="Zheng C.-J."/>
            <person name="Schuster L."/>
            <person name="Cowan T.M."/>
            <person name="Smanski M.J."/>
            <person name="Chevrette M.G."/>
            <person name="De Carvalho L.P.S."/>
            <person name="Shen B."/>
        </authorList>
    </citation>
    <scope>NUCLEOTIDE SEQUENCE [LARGE SCALE GENOMIC DNA]</scope>
    <source>
        <strain evidence="1 2">NPDC007147</strain>
    </source>
</reference>
<comment type="caution">
    <text evidence="1">The sequence shown here is derived from an EMBL/GenBank/DDBJ whole genome shotgun (WGS) entry which is preliminary data.</text>
</comment>
<proteinExistence type="predicted"/>
<name>A0ABW6KSM7_9ACTN</name>
<protein>
    <recommendedName>
        <fullName evidence="3">Alpha/beta hydrolase</fullName>
    </recommendedName>
</protein>
<dbReference type="Proteomes" id="UP001601197">
    <property type="component" value="Unassembled WGS sequence"/>
</dbReference>
<evidence type="ECO:0000313" key="2">
    <source>
        <dbReference type="Proteomes" id="UP001601197"/>
    </source>
</evidence>